<dbReference type="GeneID" id="30984132"/>
<keyword evidence="8" id="KW-1185">Reference proteome</keyword>
<dbReference type="EMBL" id="KV453912">
    <property type="protein sequence ID" value="ODV79212.1"/>
    <property type="molecule type" value="Genomic_DNA"/>
</dbReference>
<dbReference type="RefSeq" id="XP_020064334.1">
    <property type="nucleotide sequence ID" value="XM_020209996.1"/>
</dbReference>
<name>A0A1E4SIF9_9ASCO</name>
<evidence type="ECO:0000256" key="1">
    <source>
        <dbReference type="ARBA" id="ARBA00004141"/>
    </source>
</evidence>
<dbReference type="PANTHER" id="PTHR22779">
    <property type="entry name" value="SD17342P"/>
    <property type="match status" value="1"/>
</dbReference>
<protein>
    <recommendedName>
        <fullName evidence="9">Integral membrane protein</fullName>
    </recommendedName>
</protein>
<proteinExistence type="inferred from homology"/>
<keyword evidence="5 6" id="KW-0472">Membrane</keyword>
<dbReference type="AlphaFoldDB" id="A0A1E4SIF9"/>
<reference evidence="8" key="1">
    <citation type="submission" date="2016-05" db="EMBL/GenBank/DDBJ databases">
        <title>Comparative genomics of biotechnologically important yeasts.</title>
        <authorList>
            <consortium name="DOE Joint Genome Institute"/>
            <person name="Riley R."/>
            <person name="Haridas S."/>
            <person name="Wolfe K.H."/>
            <person name="Lopes M.R."/>
            <person name="Hittinger C.T."/>
            <person name="Goker M."/>
            <person name="Salamov A."/>
            <person name="Wisecaver J."/>
            <person name="Long T.M."/>
            <person name="Aerts A.L."/>
            <person name="Barry K."/>
            <person name="Choi C."/>
            <person name="Clum A."/>
            <person name="Coughlan A.Y."/>
            <person name="Deshpande S."/>
            <person name="Douglass A.P."/>
            <person name="Hanson S.J."/>
            <person name="Klenk H.-P."/>
            <person name="Labutti K."/>
            <person name="Lapidus A."/>
            <person name="Lindquist E."/>
            <person name="Lipzen A."/>
            <person name="Meier-Kolthoff J.P."/>
            <person name="Ohm R.A."/>
            <person name="Otillar R.P."/>
            <person name="Pangilinan J."/>
            <person name="Peng Y."/>
            <person name="Rokas A."/>
            <person name="Rosa C.A."/>
            <person name="Scheuner C."/>
            <person name="Sibirny A.A."/>
            <person name="Slot J.C."/>
            <person name="Stielow J.B."/>
            <person name="Sun H."/>
            <person name="Kurtzman C.P."/>
            <person name="Blackwell M."/>
            <person name="Grigoriev I.V."/>
            <person name="Jeffries T.W."/>
        </authorList>
    </citation>
    <scope>NUCLEOTIDE SEQUENCE [LARGE SCALE GENOMIC DNA]</scope>
    <source>
        <strain evidence="8">NRRL Y-17324</strain>
    </source>
</reference>
<feature type="transmembrane region" description="Helical" evidence="6">
    <location>
        <begin position="49"/>
        <end position="71"/>
    </location>
</feature>
<evidence type="ECO:0000256" key="5">
    <source>
        <dbReference type="ARBA" id="ARBA00023136"/>
    </source>
</evidence>
<accession>A0A1E4SIF9</accession>
<comment type="similarity">
    <text evidence="2">Belongs to the TMEM170 family.</text>
</comment>
<feature type="transmembrane region" description="Helical" evidence="6">
    <location>
        <begin position="91"/>
        <end position="120"/>
    </location>
</feature>
<evidence type="ECO:0000256" key="2">
    <source>
        <dbReference type="ARBA" id="ARBA00006325"/>
    </source>
</evidence>
<evidence type="ECO:0000313" key="7">
    <source>
        <dbReference type="EMBL" id="ODV79212.1"/>
    </source>
</evidence>
<keyword evidence="4 6" id="KW-1133">Transmembrane helix</keyword>
<dbReference type="GO" id="GO:0071464">
    <property type="term" value="P:cellular response to hydrostatic pressure"/>
    <property type="evidence" value="ECO:0007669"/>
    <property type="project" value="EnsemblFungi"/>
</dbReference>
<evidence type="ECO:0000256" key="3">
    <source>
        <dbReference type="ARBA" id="ARBA00022692"/>
    </source>
</evidence>
<keyword evidence="3 6" id="KW-0812">Transmembrane</keyword>
<gene>
    <name evidence="7" type="ORF">CANTADRAFT_51857</name>
</gene>
<evidence type="ECO:0000256" key="4">
    <source>
        <dbReference type="ARBA" id="ARBA00022989"/>
    </source>
</evidence>
<dbReference type="Pfam" id="PF10190">
    <property type="entry name" value="Tmemb_170"/>
    <property type="match status" value="1"/>
</dbReference>
<feature type="transmembrane region" description="Helical" evidence="6">
    <location>
        <begin position="132"/>
        <end position="154"/>
    </location>
</feature>
<dbReference type="PANTHER" id="PTHR22779:SF6">
    <property type="entry name" value="SD17342P"/>
    <property type="match status" value="1"/>
</dbReference>
<dbReference type="InterPro" id="IPR019334">
    <property type="entry name" value="TMEM170A/B/YPR153W-like"/>
</dbReference>
<organism evidence="7 8">
    <name type="scientific">Suhomyces tanzawaensis NRRL Y-17324</name>
    <dbReference type="NCBI Taxonomy" id="984487"/>
    <lineage>
        <taxon>Eukaryota</taxon>
        <taxon>Fungi</taxon>
        <taxon>Dikarya</taxon>
        <taxon>Ascomycota</taxon>
        <taxon>Saccharomycotina</taxon>
        <taxon>Pichiomycetes</taxon>
        <taxon>Debaryomycetaceae</taxon>
        <taxon>Suhomyces</taxon>
    </lineage>
</organism>
<evidence type="ECO:0000313" key="8">
    <source>
        <dbReference type="Proteomes" id="UP000094285"/>
    </source>
</evidence>
<dbReference type="OrthoDB" id="2131401at2759"/>
<dbReference type="Proteomes" id="UP000094285">
    <property type="component" value="Unassembled WGS sequence"/>
</dbReference>
<evidence type="ECO:0008006" key="9">
    <source>
        <dbReference type="Google" id="ProtNLM"/>
    </source>
</evidence>
<comment type="subcellular location">
    <subcellularLocation>
        <location evidence="1">Membrane</location>
        <topology evidence="1">Multi-pass membrane protein</topology>
    </subcellularLocation>
</comment>
<sequence length="155" mass="17509">MKIFVSSVNIPIGYIRPHFPSLYWPLGASLLRYQQSFLYYGVDIWRFTVYWSLIMFGGFYIVAALIAVFNVEFNNRRHHLQPLSRKRAGTLIFGLLYVVIGSFKGFVSGAVVGLMLSAIYRAGTLSMSTWIPLSWAIAAVLFDVCSSYLTTLSVM</sequence>
<dbReference type="STRING" id="984487.A0A1E4SIF9"/>
<evidence type="ECO:0000256" key="6">
    <source>
        <dbReference type="SAM" id="Phobius"/>
    </source>
</evidence>
<dbReference type="GO" id="GO:0005789">
    <property type="term" value="C:endoplasmic reticulum membrane"/>
    <property type="evidence" value="ECO:0007669"/>
    <property type="project" value="EnsemblFungi"/>
</dbReference>